<dbReference type="Pfam" id="PF06977">
    <property type="entry name" value="SdiA-regulated"/>
    <property type="match status" value="1"/>
</dbReference>
<dbReference type="Proteomes" id="UP000708148">
    <property type="component" value="Unassembled WGS sequence"/>
</dbReference>
<sequence length="260" mass="27947">MAAAVCALAVALLPSGASASGAAWDLNAFDLCKQVGLPYVDDNASGATYNSDTGSLWVVTRSPNHLVELSQRGEFLRKVSWHGFDDPEGVAWVGGHYLAVVEEPTHGGITVVNVAPGVADVYQGRTAVGIEVWSNAGLEGIAYNHQKGVYYVVQEKGPKRVVEVHKSGYHKELFNLESVGVGDLSGIYYSSSIDNLFILSQESRSVIRLAMDGNSVQQRWDIGGDRPEGIAFTPDGQKMFIVSEPRSMSVYSTNGCDGIY</sequence>
<evidence type="ECO:0000313" key="5">
    <source>
        <dbReference type="EMBL" id="CAD7695498.1"/>
    </source>
</evidence>
<dbReference type="InterPro" id="IPR011042">
    <property type="entry name" value="6-blade_b-propeller_TolB-like"/>
</dbReference>
<feature type="signal peptide" evidence="4">
    <location>
        <begin position="1"/>
        <end position="19"/>
    </location>
</feature>
<evidence type="ECO:0000313" key="6">
    <source>
        <dbReference type="Proteomes" id="UP000708148"/>
    </source>
</evidence>
<evidence type="ECO:0000256" key="3">
    <source>
        <dbReference type="ARBA" id="ARBA00023136"/>
    </source>
</evidence>
<evidence type="ECO:0000256" key="1">
    <source>
        <dbReference type="ARBA" id="ARBA00004236"/>
    </source>
</evidence>
<comment type="subcellular location">
    <subcellularLocation>
        <location evidence="1">Cell membrane</location>
    </subcellularLocation>
</comment>
<dbReference type="AlphaFoldDB" id="A0A8S1IVX7"/>
<proteinExistence type="predicted"/>
<organism evidence="5 6">
    <name type="scientific">Ostreobium quekettii</name>
    <dbReference type="NCBI Taxonomy" id="121088"/>
    <lineage>
        <taxon>Eukaryota</taxon>
        <taxon>Viridiplantae</taxon>
        <taxon>Chlorophyta</taxon>
        <taxon>core chlorophytes</taxon>
        <taxon>Ulvophyceae</taxon>
        <taxon>TCBD clade</taxon>
        <taxon>Bryopsidales</taxon>
        <taxon>Ostreobineae</taxon>
        <taxon>Ostreobiaceae</taxon>
        <taxon>Ostreobium</taxon>
    </lineage>
</organism>
<dbReference type="SUPFAM" id="SSF50956">
    <property type="entry name" value="Thermostable phytase (3-phytase)"/>
    <property type="match status" value="1"/>
</dbReference>
<dbReference type="SUPFAM" id="SSF51004">
    <property type="entry name" value="C-terminal (heme d1) domain of cytochrome cd1-nitrite reductase"/>
    <property type="match status" value="1"/>
</dbReference>
<protein>
    <submittedName>
        <fullName evidence="5">Uncharacterized protein</fullName>
    </submittedName>
</protein>
<keyword evidence="6" id="KW-1185">Reference proteome</keyword>
<evidence type="ECO:0000256" key="4">
    <source>
        <dbReference type="SAM" id="SignalP"/>
    </source>
</evidence>
<dbReference type="InterPro" id="IPR011048">
    <property type="entry name" value="Haem_d1_sf"/>
</dbReference>
<evidence type="ECO:0000256" key="2">
    <source>
        <dbReference type="ARBA" id="ARBA00022475"/>
    </source>
</evidence>
<reference evidence="5" key="1">
    <citation type="submission" date="2020-12" db="EMBL/GenBank/DDBJ databases">
        <authorList>
            <person name="Iha C."/>
        </authorList>
    </citation>
    <scope>NUCLEOTIDE SEQUENCE</scope>
</reference>
<dbReference type="Gene3D" id="2.120.10.30">
    <property type="entry name" value="TolB, C-terminal domain"/>
    <property type="match status" value="1"/>
</dbReference>
<name>A0A8S1IVX7_9CHLO</name>
<dbReference type="OrthoDB" id="528399at2759"/>
<dbReference type="EMBL" id="CAJHUC010000356">
    <property type="protein sequence ID" value="CAD7695498.1"/>
    <property type="molecule type" value="Genomic_DNA"/>
</dbReference>
<feature type="chain" id="PRO_5035916137" evidence="4">
    <location>
        <begin position="20"/>
        <end position="260"/>
    </location>
</feature>
<dbReference type="GO" id="GO:0005886">
    <property type="term" value="C:plasma membrane"/>
    <property type="evidence" value="ECO:0007669"/>
    <property type="project" value="UniProtKB-SubCell"/>
</dbReference>
<gene>
    <name evidence="5" type="ORF">OSTQU699_LOCUS859</name>
</gene>
<keyword evidence="4" id="KW-0732">Signal</keyword>
<keyword evidence="2" id="KW-1003">Cell membrane</keyword>
<dbReference type="InterPro" id="IPR009722">
    <property type="entry name" value="YjiK/CarP"/>
</dbReference>
<comment type="caution">
    <text evidence="5">The sequence shown here is derived from an EMBL/GenBank/DDBJ whole genome shotgun (WGS) entry which is preliminary data.</text>
</comment>
<keyword evidence="3" id="KW-0472">Membrane</keyword>
<accession>A0A8S1IVX7</accession>